<dbReference type="OrthoDB" id="10459172at2759"/>
<feature type="compositionally biased region" description="Basic residues" evidence="1">
    <location>
        <begin position="44"/>
        <end position="58"/>
    </location>
</feature>
<evidence type="ECO:0000313" key="4">
    <source>
        <dbReference type="Proteomes" id="UP000008062"/>
    </source>
</evidence>
<sequence>MHYAFNDSLLAMSPWVTQNIASVVFILVFVSAVSGYLAARHLHAPKPHPRRARGKSNRKSSASRLPSINAGHKTDRVSYFRFLPSFITGANTRKVAQGKPIKTERLSKSMSPPVWTIIRDPTIPDSPSDSDIDARYDSRYDSEPMSSHADQSESEREGKWSFHKGEVIEIKDDSPPARSSNRPPRTQGAFGIQDVLLQYQKTKSRACNAMLFIVLHLIEAALLNIKQDYVHASIYLPTNHSTTSILLCSLTFGLNRLFWASILAFVAYTLLDRALRRPYESSQSLICRNLALLLAKYTFLLAFASAISIGDDYMLAKCTTAELLLSNILLILVSVLAVRTTDAERQALAAMIHRINVGLGQGIQHMWIVLKAQLNSLMGILGTGLLISCFISGA</sequence>
<dbReference type="HOGENOM" id="CLU_700587_0_0_1"/>
<feature type="region of interest" description="Disordered" evidence="1">
    <location>
        <begin position="117"/>
        <end position="159"/>
    </location>
</feature>
<proteinExistence type="predicted"/>
<dbReference type="RefSeq" id="XP_003848089.1">
    <property type="nucleotide sequence ID" value="XM_003848041.1"/>
</dbReference>
<name>F9XP31_ZYMTI</name>
<feature type="transmembrane region" description="Helical" evidence="2">
    <location>
        <begin position="206"/>
        <end position="224"/>
    </location>
</feature>
<keyword evidence="2" id="KW-1133">Transmembrane helix</keyword>
<evidence type="ECO:0000313" key="3">
    <source>
        <dbReference type="EMBL" id="EGP83065.1"/>
    </source>
</evidence>
<feature type="compositionally biased region" description="Low complexity" evidence="1">
    <location>
        <begin position="117"/>
        <end position="129"/>
    </location>
</feature>
<dbReference type="GeneID" id="13396062"/>
<feature type="compositionally biased region" description="Basic and acidic residues" evidence="1">
    <location>
        <begin position="132"/>
        <end position="142"/>
    </location>
</feature>
<dbReference type="AlphaFoldDB" id="F9XP31"/>
<protein>
    <submittedName>
        <fullName evidence="3">Uncharacterized protein</fullName>
    </submittedName>
</protein>
<feature type="compositionally biased region" description="Basic and acidic residues" evidence="1">
    <location>
        <begin position="150"/>
        <end position="159"/>
    </location>
</feature>
<feature type="transmembrane region" description="Helical" evidence="2">
    <location>
        <begin position="20"/>
        <end position="39"/>
    </location>
</feature>
<dbReference type="EMBL" id="CM001207">
    <property type="protein sequence ID" value="EGP83065.1"/>
    <property type="molecule type" value="Genomic_DNA"/>
</dbReference>
<dbReference type="KEGG" id="ztr:MYCGRDRAFT_97161"/>
<feature type="region of interest" description="Disordered" evidence="1">
    <location>
        <begin position="44"/>
        <end position="69"/>
    </location>
</feature>
<evidence type="ECO:0000256" key="1">
    <source>
        <dbReference type="SAM" id="MobiDB-lite"/>
    </source>
</evidence>
<feature type="transmembrane region" description="Helical" evidence="2">
    <location>
        <begin position="244"/>
        <end position="270"/>
    </location>
</feature>
<organism evidence="3 4">
    <name type="scientific">Zymoseptoria tritici (strain CBS 115943 / IPO323)</name>
    <name type="common">Speckled leaf blotch fungus</name>
    <name type="synonym">Septoria tritici</name>
    <dbReference type="NCBI Taxonomy" id="336722"/>
    <lineage>
        <taxon>Eukaryota</taxon>
        <taxon>Fungi</taxon>
        <taxon>Dikarya</taxon>
        <taxon>Ascomycota</taxon>
        <taxon>Pezizomycotina</taxon>
        <taxon>Dothideomycetes</taxon>
        <taxon>Dothideomycetidae</taxon>
        <taxon>Mycosphaerellales</taxon>
        <taxon>Mycosphaerellaceae</taxon>
        <taxon>Zymoseptoria</taxon>
    </lineage>
</organism>
<reference evidence="3 4" key="1">
    <citation type="journal article" date="2011" name="PLoS Genet.">
        <title>Finished genome of the fungal wheat pathogen Mycosphaerella graminicola reveals dispensome structure, chromosome plasticity, and stealth pathogenesis.</title>
        <authorList>
            <person name="Goodwin S.B."/>
            <person name="Ben M'barek S."/>
            <person name="Dhillon B."/>
            <person name="Wittenberg A.H.J."/>
            <person name="Crane C.F."/>
            <person name="Hane J.K."/>
            <person name="Foster A.J."/>
            <person name="Van der Lee T.A.J."/>
            <person name="Grimwood J."/>
            <person name="Aerts A."/>
            <person name="Antoniw J."/>
            <person name="Bailey A."/>
            <person name="Bluhm B."/>
            <person name="Bowler J."/>
            <person name="Bristow J."/>
            <person name="van der Burgt A."/>
            <person name="Canto-Canche B."/>
            <person name="Churchill A.C.L."/>
            <person name="Conde-Ferraez L."/>
            <person name="Cools H.J."/>
            <person name="Coutinho P.M."/>
            <person name="Csukai M."/>
            <person name="Dehal P."/>
            <person name="De Wit P."/>
            <person name="Donzelli B."/>
            <person name="van de Geest H.C."/>
            <person name="van Ham R.C.H.J."/>
            <person name="Hammond-Kosack K.E."/>
            <person name="Henrissat B."/>
            <person name="Kilian A."/>
            <person name="Kobayashi A.K."/>
            <person name="Koopmann E."/>
            <person name="Kourmpetis Y."/>
            <person name="Kuzniar A."/>
            <person name="Lindquist E."/>
            <person name="Lombard V."/>
            <person name="Maliepaard C."/>
            <person name="Martins N."/>
            <person name="Mehrabi R."/>
            <person name="Nap J.P.H."/>
            <person name="Ponomarenko A."/>
            <person name="Rudd J.J."/>
            <person name="Salamov A."/>
            <person name="Schmutz J."/>
            <person name="Schouten H.J."/>
            <person name="Shapiro H."/>
            <person name="Stergiopoulos I."/>
            <person name="Torriani S.F.F."/>
            <person name="Tu H."/>
            <person name="de Vries R.P."/>
            <person name="Waalwijk C."/>
            <person name="Ware S.B."/>
            <person name="Wiebenga A."/>
            <person name="Zwiers L.-H."/>
            <person name="Oliver R.P."/>
            <person name="Grigoriev I.V."/>
            <person name="Kema G.H.J."/>
        </authorList>
    </citation>
    <scope>NUCLEOTIDE SEQUENCE [LARGE SCALE GENOMIC DNA]</scope>
    <source>
        <strain evidence="4">CBS 115943 / IPO323</strain>
    </source>
</reference>
<keyword evidence="2" id="KW-0812">Transmembrane</keyword>
<gene>
    <name evidence="3" type="ORF">MYCGRDRAFT_97161</name>
</gene>
<evidence type="ECO:0000256" key="2">
    <source>
        <dbReference type="SAM" id="Phobius"/>
    </source>
</evidence>
<dbReference type="Proteomes" id="UP000008062">
    <property type="component" value="Chromosome 12"/>
</dbReference>
<dbReference type="InParanoid" id="F9XP31"/>
<accession>F9XP31</accession>
<feature type="transmembrane region" description="Helical" evidence="2">
    <location>
        <begin position="321"/>
        <end position="338"/>
    </location>
</feature>
<feature type="transmembrane region" description="Helical" evidence="2">
    <location>
        <begin position="290"/>
        <end position="309"/>
    </location>
</feature>
<keyword evidence="2" id="KW-0472">Membrane</keyword>
<keyword evidence="4" id="KW-1185">Reference proteome</keyword>